<keyword evidence="17" id="KW-1185">Reference proteome</keyword>
<dbReference type="PANTHER" id="PTHR24242:SF253">
    <property type="entry name" value="OLFACTORY RECEPTOR-RELATED"/>
    <property type="match status" value="1"/>
</dbReference>
<dbReference type="AlphaFoldDB" id="A0AAD1VX25"/>
<feature type="transmembrane region" description="Helical" evidence="14">
    <location>
        <begin position="62"/>
        <end position="87"/>
    </location>
</feature>
<evidence type="ECO:0000256" key="4">
    <source>
        <dbReference type="ARBA" id="ARBA00022692"/>
    </source>
</evidence>
<dbReference type="PRINTS" id="PR00245">
    <property type="entry name" value="OLFACTORYR"/>
</dbReference>
<feature type="non-terminal residue" evidence="16">
    <location>
        <position position="1"/>
    </location>
</feature>
<feature type="transmembrane region" description="Helical" evidence="14">
    <location>
        <begin position="93"/>
        <end position="117"/>
    </location>
</feature>
<keyword evidence="12 13" id="KW-0807">Transducer</keyword>
<evidence type="ECO:0000256" key="12">
    <source>
        <dbReference type="ARBA" id="ARBA00023224"/>
    </source>
</evidence>
<keyword evidence="7 13" id="KW-0297">G-protein coupled receptor</keyword>
<evidence type="ECO:0000256" key="8">
    <source>
        <dbReference type="ARBA" id="ARBA00023136"/>
    </source>
</evidence>
<feature type="transmembrane region" description="Helical" evidence="14">
    <location>
        <begin position="502"/>
        <end position="530"/>
    </location>
</feature>
<feature type="transmembrane region" description="Helical" evidence="14">
    <location>
        <begin position="330"/>
        <end position="355"/>
    </location>
</feature>
<feature type="transmembrane region" description="Helical" evidence="14">
    <location>
        <begin position="542"/>
        <end position="566"/>
    </location>
</feature>
<dbReference type="PANTHER" id="PTHR24242">
    <property type="entry name" value="G-PROTEIN COUPLED RECEPTOR"/>
    <property type="match status" value="1"/>
</dbReference>
<evidence type="ECO:0000313" key="16">
    <source>
        <dbReference type="EMBL" id="CAH2272523.1"/>
    </source>
</evidence>
<reference evidence="16" key="1">
    <citation type="submission" date="2022-03" db="EMBL/GenBank/DDBJ databases">
        <authorList>
            <person name="Alioto T."/>
            <person name="Alioto T."/>
            <person name="Gomez Garrido J."/>
        </authorList>
    </citation>
    <scope>NUCLEOTIDE SEQUENCE</scope>
</reference>
<dbReference type="InterPro" id="IPR050939">
    <property type="entry name" value="Olfactory_GPCR1"/>
</dbReference>
<keyword evidence="10 13" id="KW-0675">Receptor</keyword>
<dbReference type="PROSITE" id="PS00237">
    <property type="entry name" value="G_PROTEIN_RECEP_F1_1"/>
    <property type="match status" value="2"/>
</dbReference>
<keyword evidence="9" id="KW-1015">Disulfide bond</keyword>
<evidence type="ECO:0000256" key="13">
    <source>
        <dbReference type="RuleBase" id="RU000688"/>
    </source>
</evidence>
<keyword evidence="5" id="KW-0552">Olfaction</keyword>
<keyword evidence="4 13" id="KW-0812">Transmembrane</keyword>
<dbReference type="SUPFAM" id="SSF81321">
    <property type="entry name" value="Family A G protein-coupled receptor-like"/>
    <property type="match status" value="2"/>
</dbReference>
<evidence type="ECO:0000256" key="2">
    <source>
        <dbReference type="ARBA" id="ARBA00022475"/>
    </source>
</evidence>
<evidence type="ECO:0000256" key="10">
    <source>
        <dbReference type="ARBA" id="ARBA00023170"/>
    </source>
</evidence>
<organism evidence="16 17">
    <name type="scientific">Pelobates cultripes</name>
    <name type="common">Western spadefoot toad</name>
    <dbReference type="NCBI Taxonomy" id="61616"/>
    <lineage>
        <taxon>Eukaryota</taxon>
        <taxon>Metazoa</taxon>
        <taxon>Chordata</taxon>
        <taxon>Craniata</taxon>
        <taxon>Vertebrata</taxon>
        <taxon>Euteleostomi</taxon>
        <taxon>Amphibia</taxon>
        <taxon>Batrachia</taxon>
        <taxon>Anura</taxon>
        <taxon>Pelobatoidea</taxon>
        <taxon>Pelobatidae</taxon>
        <taxon>Pelobates</taxon>
    </lineage>
</organism>
<feature type="transmembrane region" description="Helical" evidence="14">
    <location>
        <begin position="145"/>
        <end position="169"/>
    </location>
</feature>
<evidence type="ECO:0000259" key="15">
    <source>
        <dbReference type="PROSITE" id="PS50262"/>
    </source>
</evidence>
<gene>
    <name evidence="16" type="ORF">PECUL_23A023907</name>
</gene>
<dbReference type="InterPro" id="IPR017452">
    <property type="entry name" value="GPCR_Rhodpsn_7TM"/>
</dbReference>
<feature type="domain" description="G-protein coupled receptors family 1 profile" evidence="15">
    <location>
        <begin position="42"/>
        <end position="291"/>
    </location>
</feature>
<proteinExistence type="inferred from homology"/>
<keyword evidence="2" id="KW-1003">Cell membrane</keyword>
<dbReference type="Gene3D" id="1.20.1070.10">
    <property type="entry name" value="Rhodopsin 7-helix transmembrane proteins"/>
    <property type="match status" value="2"/>
</dbReference>
<evidence type="ECO:0000256" key="5">
    <source>
        <dbReference type="ARBA" id="ARBA00022725"/>
    </source>
</evidence>
<dbReference type="Pfam" id="PF13853">
    <property type="entry name" value="7tm_4"/>
    <property type="match status" value="2"/>
</dbReference>
<feature type="transmembrane region" description="Helical" evidence="14">
    <location>
        <begin position="198"/>
        <end position="224"/>
    </location>
</feature>
<evidence type="ECO:0000256" key="9">
    <source>
        <dbReference type="ARBA" id="ARBA00023157"/>
    </source>
</evidence>
<evidence type="ECO:0000313" key="17">
    <source>
        <dbReference type="Proteomes" id="UP001295444"/>
    </source>
</evidence>
<evidence type="ECO:0000256" key="11">
    <source>
        <dbReference type="ARBA" id="ARBA00023180"/>
    </source>
</evidence>
<accession>A0AAD1VX25</accession>
<dbReference type="Proteomes" id="UP001295444">
    <property type="component" value="Chromosome 03"/>
</dbReference>
<feature type="transmembrane region" description="Helical" evidence="14">
    <location>
        <begin position="27"/>
        <end position="50"/>
    </location>
</feature>
<keyword evidence="11" id="KW-0325">Glycoprotein</keyword>
<dbReference type="PRINTS" id="PR00237">
    <property type="entry name" value="GPCRRHODOPSN"/>
</dbReference>
<dbReference type="InterPro" id="IPR000725">
    <property type="entry name" value="Olfact_rcpt"/>
</dbReference>
<evidence type="ECO:0000256" key="6">
    <source>
        <dbReference type="ARBA" id="ARBA00022989"/>
    </source>
</evidence>
<comment type="subcellular location">
    <subcellularLocation>
        <location evidence="1">Cell membrane</location>
        <topology evidence="1">Multi-pass membrane protein</topology>
    </subcellularLocation>
</comment>
<dbReference type="FunFam" id="1.20.1070.10:FF:000010">
    <property type="entry name" value="Olfactory receptor"/>
    <property type="match status" value="2"/>
</dbReference>
<evidence type="ECO:0000256" key="7">
    <source>
        <dbReference type="ARBA" id="ARBA00023040"/>
    </source>
</evidence>
<dbReference type="PROSITE" id="PS50262">
    <property type="entry name" value="G_PROTEIN_RECEP_F1_2"/>
    <property type="match status" value="2"/>
</dbReference>
<keyword evidence="6 14" id="KW-1133">Transmembrane helix</keyword>
<evidence type="ECO:0000256" key="1">
    <source>
        <dbReference type="ARBA" id="ARBA00004651"/>
    </source>
</evidence>
<sequence>EMFEVNQTTVTEFEFLGFQNIKTINTVLFLLFLVIYMSTLTGNLLIILLVAHVPSLKSPMYFFLTQLSLSDILLTTNIVPNLLHIIINERNKISFASCITQFYFYGVSAAAESLLLATMSYDRYLAICDPLHYISIMDLKLRLKLVLLSWTLACLVMLFTVCLICNVTFCGPHIIDHYFCDIAPILELSCSDHSIIDLSYFTLAILFALIPFFLILFTYISIFITISQISSSNGKQKSFSTCSSHLMVVSTYYGTLITIYMVPSKGQSYNVNKVISLLYTVGTPFCNPIIYSLRNQEIKNEWAKIQVNVLENIEAVSFRYSFMNLQTVNIGLFVLFLTIYILTLAGNLLIVLLVAKVPCLQYPMYFFLSNLSLSDILLTTNVVPNLLHCIINGGSSISITGCLTQLYFYGVSAAGECLLLTVMSYDRYLAICDPLHYIIIMDPRLRVQLALWSWLLACMVMVFIAFLICNLQFCGPHLIDHYFCDIAPVLDLTCSDHTIVDFSYFILAILFALIPFSFILFTYISIFITVSQISSSSGKQKAFSTCSSHLMVVSTYYGTLITIYLVPSKGRSYNVNKIISLLYTMGTPFCNPIIYSLRNQEIKTAVMRGMHLNRSGLLPSGWVEDVL</sequence>
<feature type="transmembrane region" description="Helical" evidence="14">
    <location>
        <begin position="449"/>
        <end position="473"/>
    </location>
</feature>
<feature type="non-terminal residue" evidence="16">
    <location>
        <position position="627"/>
    </location>
</feature>
<keyword evidence="3" id="KW-0716">Sensory transduction</keyword>
<dbReference type="GO" id="GO:0004930">
    <property type="term" value="F:G protein-coupled receptor activity"/>
    <property type="evidence" value="ECO:0007669"/>
    <property type="project" value="UniProtKB-KW"/>
</dbReference>
<evidence type="ECO:0000256" key="14">
    <source>
        <dbReference type="SAM" id="Phobius"/>
    </source>
</evidence>
<feature type="transmembrane region" description="Helical" evidence="14">
    <location>
        <begin position="578"/>
        <end position="597"/>
    </location>
</feature>
<keyword evidence="8 14" id="KW-0472">Membrane</keyword>
<dbReference type="InterPro" id="IPR000276">
    <property type="entry name" value="GPCR_Rhodpsn"/>
</dbReference>
<feature type="domain" description="G-protein coupled receptors family 1 profile" evidence="15">
    <location>
        <begin position="346"/>
        <end position="595"/>
    </location>
</feature>
<dbReference type="GO" id="GO:0005886">
    <property type="term" value="C:plasma membrane"/>
    <property type="evidence" value="ECO:0007669"/>
    <property type="project" value="UniProtKB-SubCell"/>
</dbReference>
<name>A0AAD1VX25_PELCU</name>
<feature type="transmembrane region" description="Helical" evidence="14">
    <location>
        <begin position="245"/>
        <end position="263"/>
    </location>
</feature>
<dbReference type="GO" id="GO:0004984">
    <property type="term" value="F:olfactory receptor activity"/>
    <property type="evidence" value="ECO:0007669"/>
    <property type="project" value="InterPro"/>
</dbReference>
<evidence type="ECO:0000256" key="3">
    <source>
        <dbReference type="ARBA" id="ARBA00022606"/>
    </source>
</evidence>
<comment type="similarity">
    <text evidence="13">Belongs to the G-protein coupled receptor 1 family.</text>
</comment>
<protein>
    <submittedName>
        <fullName evidence="16">Olfactory receptor 9K2-like</fullName>
    </submittedName>
</protein>
<dbReference type="EMBL" id="OW240914">
    <property type="protein sequence ID" value="CAH2272523.1"/>
    <property type="molecule type" value="Genomic_DNA"/>
</dbReference>